<evidence type="ECO:0000313" key="3">
    <source>
        <dbReference type="Proteomes" id="UP001165121"/>
    </source>
</evidence>
<dbReference type="EMBL" id="BSXT01000848">
    <property type="protein sequence ID" value="GMF35090.1"/>
    <property type="molecule type" value="Genomic_DNA"/>
</dbReference>
<evidence type="ECO:0000313" key="2">
    <source>
        <dbReference type="EMBL" id="GMF35090.1"/>
    </source>
</evidence>
<name>A0A9W7CL11_9STRA</name>
<reference evidence="2" key="1">
    <citation type="submission" date="2023-04" db="EMBL/GenBank/DDBJ databases">
        <title>Phytophthora fragariaefolia NBRC 109709.</title>
        <authorList>
            <person name="Ichikawa N."/>
            <person name="Sato H."/>
            <person name="Tonouchi N."/>
        </authorList>
    </citation>
    <scope>NUCLEOTIDE SEQUENCE</scope>
    <source>
        <strain evidence="2">NBRC 109709</strain>
    </source>
</reference>
<dbReference type="InterPro" id="IPR050863">
    <property type="entry name" value="CenT-Element_Derived"/>
</dbReference>
<dbReference type="AlphaFoldDB" id="A0A9W7CL11"/>
<dbReference type="Proteomes" id="UP001165121">
    <property type="component" value="Unassembled WGS sequence"/>
</dbReference>
<organism evidence="2 3">
    <name type="scientific">Phytophthora fragariaefolia</name>
    <dbReference type="NCBI Taxonomy" id="1490495"/>
    <lineage>
        <taxon>Eukaryota</taxon>
        <taxon>Sar</taxon>
        <taxon>Stramenopiles</taxon>
        <taxon>Oomycota</taxon>
        <taxon>Peronosporomycetes</taxon>
        <taxon>Peronosporales</taxon>
        <taxon>Peronosporaceae</taxon>
        <taxon>Phytophthora</taxon>
    </lineage>
</organism>
<dbReference type="InterPro" id="IPR004875">
    <property type="entry name" value="DDE_SF_endonuclease_dom"/>
</dbReference>
<accession>A0A9W7CL11</accession>
<comment type="caution">
    <text evidence="2">The sequence shown here is derived from an EMBL/GenBank/DDBJ whole genome shotgun (WGS) entry which is preliminary data.</text>
</comment>
<keyword evidence="3" id="KW-1185">Reference proteome</keyword>
<feature type="domain" description="DDE-1" evidence="1">
    <location>
        <begin position="99"/>
        <end position="223"/>
    </location>
</feature>
<dbReference type="GO" id="GO:0003677">
    <property type="term" value="F:DNA binding"/>
    <property type="evidence" value="ECO:0007669"/>
    <property type="project" value="TreeGrafter"/>
</dbReference>
<evidence type="ECO:0000259" key="1">
    <source>
        <dbReference type="Pfam" id="PF03184"/>
    </source>
</evidence>
<proteinExistence type="predicted"/>
<dbReference type="PANTHER" id="PTHR19303:SF57">
    <property type="entry name" value="HTH CENPB-TYPE DOMAIN-CONTAINING PROTEIN"/>
    <property type="match status" value="1"/>
</dbReference>
<dbReference type="Pfam" id="PF03184">
    <property type="entry name" value="DDE_1"/>
    <property type="match status" value="1"/>
</dbReference>
<protein>
    <submittedName>
        <fullName evidence="2">Unnamed protein product</fullName>
    </submittedName>
</protein>
<dbReference type="PANTHER" id="PTHR19303">
    <property type="entry name" value="TRANSPOSON"/>
    <property type="match status" value="1"/>
</dbReference>
<dbReference type="OrthoDB" id="92316at2759"/>
<dbReference type="GO" id="GO:0005634">
    <property type="term" value="C:nucleus"/>
    <property type="evidence" value="ECO:0007669"/>
    <property type="project" value="TreeGrafter"/>
</dbReference>
<gene>
    <name evidence="2" type="ORF">Pfra01_000920400</name>
</gene>
<sequence length="228" mass="24588">MDMIIDAASELMPAGMAGRSPEAKMSWSGALCNAMDSVTELVNLHCPVDPKSSLPVSRALFNMDQTSVFWGMGKRSTVDFVGAPTVRSTTNDSEGYRCTMALTIAADGRVLPSHFVYNGAPGGDVEREVSAFFLADVATFSVQECAWFDDRVMLEWIDKSWKPDVVEPCVPILDILAVHKKSEVADALACTGTAVIYVPGGCTGVAQPLDVGIMSPLKQHIRRLNTTK</sequence>